<dbReference type="EMBL" id="JACAZE010000001">
    <property type="protein sequence ID" value="KAF7322553.1"/>
    <property type="molecule type" value="Genomic_DNA"/>
</dbReference>
<gene>
    <name evidence="2" type="ORF">HMN09_00033800</name>
</gene>
<dbReference type="Gene3D" id="3.40.50.720">
    <property type="entry name" value="NAD(P)-binding Rossmann-like Domain"/>
    <property type="match status" value="1"/>
</dbReference>
<dbReference type="AlphaFoldDB" id="A0A8H6TRA5"/>
<protein>
    <recommendedName>
        <fullName evidence="4">NAD(P)-binding protein</fullName>
    </recommendedName>
</protein>
<dbReference type="InterPro" id="IPR002347">
    <property type="entry name" value="SDR_fam"/>
</dbReference>
<sequence>MSSLFGKLRYLFFNFLPDQFFSKIPETHEDLRGRTYIVTGSNVGLGLAAATHLARMKPERLILAVRDVGKGEAAKAEIVAETGYEGKLEVWVLDMGSWESVKAFAERANNELERLDGALLNAGLNTPKWQVTRDGWENILQVNTIATGLLGVLLLPILQKTASLPTPLPDAPKIAPHLTMTGSAAQFFADFPEMKLTSNLLKTLNDESKCKHGDRYPISKLLLNLQTRKIAQLPAAKDVVVNVTDPGLCITSIGRDFELKNWVLTILNFVAWSAPKGAWNMIWTLLNPTPPGAWTTSCEVRKDIAWSYTKDAERVQELLWAESVELWTGVAPNVAEIVKTA</sequence>
<dbReference type="SUPFAM" id="SSF51735">
    <property type="entry name" value="NAD(P)-binding Rossmann-fold domains"/>
    <property type="match status" value="1"/>
</dbReference>
<keyword evidence="1" id="KW-0560">Oxidoreductase</keyword>
<evidence type="ECO:0000313" key="3">
    <source>
        <dbReference type="Proteomes" id="UP000613580"/>
    </source>
</evidence>
<dbReference type="PANTHER" id="PTHR43157">
    <property type="entry name" value="PHOSPHATIDYLINOSITOL-GLYCAN BIOSYNTHESIS CLASS F PROTEIN-RELATED"/>
    <property type="match status" value="1"/>
</dbReference>
<dbReference type="OrthoDB" id="542013at2759"/>
<keyword evidence="3" id="KW-1185">Reference proteome</keyword>
<name>A0A8H6TRA5_MYCCL</name>
<reference evidence="2" key="1">
    <citation type="submission" date="2020-05" db="EMBL/GenBank/DDBJ databases">
        <title>Mycena genomes resolve the evolution of fungal bioluminescence.</title>
        <authorList>
            <person name="Tsai I.J."/>
        </authorList>
    </citation>
    <scope>NUCLEOTIDE SEQUENCE</scope>
    <source>
        <strain evidence="2">110903Hualien_Pintung</strain>
    </source>
</reference>
<proteinExistence type="predicted"/>
<accession>A0A8H6TRA5</accession>
<dbReference type="GO" id="GO:0016491">
    <property type="term" value="F:oxidoreductase activity"/>
    <property type="evidence" value="ECO:0007669"/>
    <property type="project" value="UniProtKB-KW"/>
</dbReference>
<dbReference type="InterPro" id="IPR036291">
    <property type="entry name" value="NAD(P)-bd_dom_sf"/>
</dbReference>
<organism evidence="2 3">
    <name type="scientific">Mycena chlorophos</name>
    <name type="common">Agaric fungus</name>
    <name type="synonym">Agaricus chlorophos</name>
    <dbReference type="NCBI Taxonomy" id="658473"/>
    <lineage>
        <taxon>Eukaryota</taxon>
        <taxon>Fungi</taxon>
        <taxon>Dikarya</taxon>
        <taxon>Basidiomycota</taxon>
        <taxon>Agaricomycotina</taxon>
        <taxon>Agaricomycetes</taxon>
        <taxon>Agaricomycetidae</taxon>
        <taxon>Agaricales</taxon>
        <taxon>Marasmiineae</taxon>
        <taxon>Mycenaceae</taxon>
        <taxon>Mycena</taxon>
    </lineage>
</organism>
<evidence type="ECO:0000256" key="1">
    <source>
        <dbReference type="ARBA" id="ARBA00023002"/>
    </source>
</evidence>
<dbReference type="PRINTS" id="PR00081">
    <property type="entry name" value="GDHRDH"/>
</dbReference>
<evidence type="ECO:0008006" key="4">
    <source>
        <dbReference type="Google" id="ProtNLM"/>
    </source>
</evidence>
<dbReference type="Pfam" id="PF00106">
    <property type="entry name" value="adh_short"/>
    <property type="match status" value="1"/>
</dbReference>
<dbReference type="PANTHER" id="PTHR43157:SF31">
    <property type="entry name" value="PHOSPHATIDYLINOSITOL-GLYCAN BIOSYNTHESIS CLASS F PROTEIN"/>
    <property type="match status" value="1"/>
</dbReference>
<dbReference type="Proteomes" id="UP000613580">
    <property type="component" value="Unassembled WGS sequence"/>
</dbReference>
<evidence type="ECO:0000313" key="2">
    <source>
        <dbReference type="EMBL" id="KAF7322553.1"/>
    </source>
</evidence>
<comment type="caution">
    <text evidence="2">The sequence shown here is derived from an EMBL/GenBank/DDBJ whole genome shotgun (WGS) entry which is preliminary data.</text>
</comment>